<keyword evidence="3" id="KW-1185">Reference proteome</keyword>
<feature type="domain" description="DUF2779" evidence="1">
    <location>
        <begin position="292"/>
        <end position="417"/>
    </location>
</feature>
<dbReference type="Proteomes" id="UP000193136">
    <property type="component" value="Unassembled WGS sequence"/>
</dbReference>
<dbReference type="EMBL" id="NAAD01000006">
    <property type="protein sequence ID" value="ORJ61354.1"/>
    <property type="molecule type" value="Genomic_DNA"/>
</dbReference>
<name>A0A1X0Y8K3_9BACT</name>
<accession>A0A1X0Y8K3</accession>
<evidence type="ECO:0000313" key="2">
    <source>
        <dbReference type="EMBL" id="ORJ61354.1"/>
    </source>
</evidence>
<reference evidence="2 3" key="1">
    <citation type="submission" date="2017-03" db="EMBL/GenBank/DDBJ databases">
        <title>Genome sequence of Geothermobacter sp. EPR-M, Deep-Sea Iron Reducer.</title>
        <authorList>
            <person name="Tully B."/>
            <person name="Savalia P."/>
            <person name="Abuyen K."/>
            <person name="Baughan C."/>
            <person name="Romero E."/>
            <person name="Ronkowski C."/>
            <person name="Torres B."/>
            <person name="Tremblay J."/>
            <person name="Trujillo A."/>
            <person name="Tyler M."/>
            <person name="Perez-Rodriguez I."/>
            <person name="Amend J."/>
        </authorList>
    </citation>
    <scope>NUCLEOTIDE SEQUENCE [LARGE SCALE GENOMIC DNA]</scope>
    <source>
        <strain evidence="2 3">EPR-M</strain>
    </source>
</reference>
<protein>
    <recommendedName>
        <fullName evidence="1">DUF2779 domain-containing protein</fullName>
    </recommendedName>
</protein>
<proteinExistence type="predicted"/>
<comment type="caution">
    <text evidence="2">The sequence shown here is derived from an EMBL/GenBank/DDBJ whole genome shotgun (WGS) entry which is preliminary data.</text>
</comment>
<dbReference type="OrthoDB" id="9783873at2"/>
<evidence type="ECO:0000259" key="1">
    <source>
        <dbReference type="Pfam" id="PF11074"/>
    </source>
</evidence>
<dbReference type="AlphaFoldDB" id="A0A1X0Y8K3"/>
<dbReference type="InterPro" id="IPR021301">
    <property type="entry name" value="DUF2779"/>
</dbReference>
<evidence type="ECO:0000313" key="3">
    <source>
        <dbReference type="Proteomes" id="UP000193136"/>
    </source>
</evidence>
<dbReference type="Pfam" id="PF11074">
    <property type="entry name" value="DUF2779"/>
    <property type="match status" value="1"/>
</dbReference>
<sequence length="489" mass="55593">MRQGLSKGLYIRGKQCPKSLWLHKFKPELKDEVSERQKAAFGAGTEVGELACNLFPGGVMVPFKGLSIAEQVTRTRQAIANGEDTIYEASFEHDGIFVKVDILRQSGEAWDIYEVKGSTEVKPVHMDDVALQAYVLRNAGLDVGKVNLVHLNNKYCRRGNIDPHELFSIADLTKGALEKQEEVAYEVRRLRDMLTGDMPEVGIGRQCSSPYDCDFQGYCWQDVPEDSVFELNGRGIDPFAYYHRGMRRLEDLPLADLNRRQRLQVELHLSKGERINAAEIANFLEDLWYPLVHLDFETFMAPIPLFDNSRPYQQVPFQYSLHIQQAQNSSIEHREYLARPGVDPRPGLIEGLLREIPQDACVLTYNMAFEKGRLKELAKDFPDHAEGLNGILSRVRDLIVPFRKRHAYRWQQRGSSSIKKVLPAFVPGLSYKGMPIADGGMAMAAYHLMCAERDPGKLAEIRENLLAYCKLDTEAMVQLLEQLYELSQV</sequence>
<dbReference type="STRING" id="1969733.B5V00_06895"/>
<organism evidence="2 3">
    <name type="scientific">Geothermobacter hydrogeniphilus</name>
    <dbReference type="NCBI Taxonomy" id="1969733"/>
    <lineage>
        <taxon>Bacteria</taxon>
        <taxon>Pseudomonadati</taxon>
        <taxon>Thermodesulfobacteriota</taxon>
        <taxon>Desulfuromonadia</taxon>
        <taxon>Desulfuromonadales</taxon>
        <taxon>Geothermobacteraceae</taxon>
        <taxon>Geothermobacter</taxon>
    </lineage>
</organism>
<dbReference type="RefSeq" id="WP_085010033.1">
    <property type="nucleotide sequence ID" value="NZ_NAAD01000006.1"/>
</dbReference>
<gene>
    <name evidence="2" type="ORF">B5V00_06895</name>
</gene>